<evidence type="ECO:0000313" key="4">
    <source>
        <dbReference type="Proteomes" id="UP000552935"/>
    </source>
</evidence>
<name>A0A7X2J6P9_LACRH</name>
<sequence length="241" mass="26466">MRKRLVILGSILLSFVGLYALLTSYQSATTTTAKATAKEYKVVRQKDLVLSGVVRAEEIKVLDSTSPENVKIKNGEHITKGQVIYQTGYTTPISGTFIVKEDGSYAVASDAKYIDASVTELDRHLILQGMQVKVANIDGSKKYDCVVKKVDVLPSSEESITKYRLQVPIQGVNVGVHMDINIPYSSVLIPGKFEDKGQILIKKSNSKAFKKRKINIIRTMGLKYASIAEVPVGSVLKEVAK</sequence>
<evidence type="ECO:0000313" key="3">
    <source>
        <dbReference type="Proteomes" id="UP000307517"/>
    </source>
</evidence>
<dbReference type="EMBL" id="SSHM01000001">
    <property type="protein sequence ID" value="THC79449.1"/>
    <property type="molecule type" value="Genomic_DNA"/>
</dbReference>
<protein>
    <recommendedName>
        <fullName evidence="5">HlyD family efflux transporter periplasmic adaptor subunit</fullName>
    </recommendedName>
</protein>
<reference evidence="1 4" key="2">
    <citation type="submission" date="2020-07" db="EMBL/GenBank/DDBJ databases">
        <title>Organ Donor 1.</title>
        <authorList>
            <person name="Marsh A.J."/>
            <person name="Azcarate-Peril M.A."/>
        </authorList>
    </citation>
    <scope>NUCLEOTIDE SEQUENCE [LARGE SCALE GENOMIC DNA]</scope>
    <source>
        <strain evidence="1 4">AMC0712</strain>
    </source>
</reference>
<evidence type="ECO:0000313" key="2">
    <source>
        <dbReference type="EMBL" id="THC79449.1"/>
    </source>
</evidence>
<evidence type="ECO:0008006" key="5">
    <source>
        <dbReference type="Google" id="ProtNLM"/>
    </source>
</evidence>
<evidence type="ECO:0000313" key="1">
    <source>
        <dbReference type="EMBL" id="NZA05504.1"/>
    </source>
</evidence>
<proteinExistence type="predicted"/>
<organism evidence="1 4">
    <name type="scientific">Lacticaseibacillus rhamnosus</name>
    <name type="common">Lactobacillus rhamnosus</name>
    <dbReference type="NCBI Taxonomy" id="47715"/>
    <lineage>
        <taxon>Bacteria</taxon>
        <taxon>Bacillati</taxon>
        <taxon>Bacillota</taxon>
        <taxon>Bacilli</taxon>
        <taxon>Lactobacillales</taxon>
        <taxon>Lactobacillaceae</taxon>
        <taxon>Lacticaseibacillus</taxon>
    </lineage>
</organism>
<dbReference type="Proteomes" id="UP000552935">
    <property type="component" value="Unassembled WGS sequence"/>
</dbReference>
<reference evidence="2 3" key="1">
    <citation type="submission" date="2019-04" db="EMBL/GenBank/DDBJ databases">
        <title>Genome Announcement to Ensure Probiotic Safety of Lactobacillus rhamnosus UBLR-58.</title>
        <authorList>
            <person name="Sulthana A."/>
            <person name="Lakshmi S.G."/>
            <person name="Madempudi R.S."/>
        </authorList>
    </citation>
    <scope>NUCLEOTIDE SEQUENCE [LARGE SCALE GENOMIC DNA]</scope>
    <source>
        <strain evidence="2 3">UBLR-58</strain>
    </source>
</reference>
<dbReference type="AlphaFoldDB" id="A0A7X2J6P9"/>
<comment type="caution">
    <text evidence="1">The sequence shown here is derived from an EMBL/GenBank/DDBJ whole genome shotgun (WGS) entry which is preliminary data.</text>
</comment>
<accession>A0A7X2J6P9</accession>
<dbReference type="RefSeq" id="WP_005692288.1">
    <property type="nucleotide sequence ID" value="NZ_CABHIZ010000015.1"/>
</dbReference>
<dbReference type="EMBL" id="JACCKI010000008">
    <property type="protein sequence ID" value="NZA05504.1"/>
    <property type="molecule type" value="Genomic_DNA"/>
</dbReference>
<dbReference type="Proteomes" id="UP000307517">
    <property type="component" value="Unassembled WGS sequence"/>
</dbReference>
<gene>
    <name evidence="2" type="ORF">E6L36_02920</name>
    <name evidence="1" type="ORF">H0N82_10485</name>
</gene>